<dbReference type="Proteomes" id="UP000621560">
    <property type="component" value="Unassembled WGS sequence"/>
</dbReference>
<dbReference type="Gene3D" id="2.20.230.10">
    <property type="entry name" value="Resuscitation-promoting factor rpfb"/>
    <property type="match status" value="1"/>
</dbReference>
<dbReference type="CDD" id="cd12797">
    <property type="entry name" value="M23_peptidase"/>
    <property type="match status" value="1"/>
</dbReference>
<protein>
    <submittedName>
        <fullName evidence="6">M23 family metallopeptidase</fullName>
    </submittedName>
</protein>
<dbReference type="InterPro" id="IPR050570">
    <property type="entry name" value="Cell_wall_metabolism_enzyme"/>
</dbReference>
<comment type="caution">
    <text evidence="6">The sequence shown here is derived from an EMBL/GenBank/DDBJ whole genome shotgun (WGS) entry which is preliminary data.</text>
</comment>
<dbReference type="SUPFAM" id="SSF54106">
    <property type="entry name" value="LysM domain"/>
    <property type="match status" value="1"/>
</dbReference>
<evidence type="ECO:0000256" key="3">
    <source>
        <dbReference type="SAM" id="Phobius"/>
    </source>
</evidence>
<keyword evidence="3" id="KW-1133">Transmembrane helix</keyword>
<evidence type="ECO:0000313" key="6">
    <source>
        <dbReference type="EMBL" id="MBD2847992.1"/>
    </source>
</evidence>
<gene>
    <name evidence="6" type="ORF">IDH44_22580</name>
</gene>
<dbReference type="InterPro" id="IPR011098">
    <property type="entry name" value="G5_dom"/>
</dbReference>
<dbReference type="AlphaFoldDB" id="A0A927BW81"/>
<dbReference type="InterPro" id="IPR016047">
    <property type="entry name" value="M23ase_b-sheet_dom"/>
</dbReference>
<organism evidence="6 7">
    <name type="scientific">Paenibacillus sabuli</name>
    <dbReference type="NCBI Taxonomy" id="2772509"/>
    <lineage>
        <taxon>Bacteria</taxon>
        <taxon>Bacillati</taxon>
        <taxon>Bacillota</taxon>
        <taxon>Bacilli</taxon>
        <taxon>Bacillales</taxon>
        <taxon>Paenibacillaceae</taxon>
        <taxon>Paenibacillus</taxon>
    </lineage>
</organism>
<dbReference type="SMART" id="SM01208">
    <property type="entry name" value="G5"/>
    <property type="match status" value="1"/>
</dbReference>
<evidence type="ECO:0000313" key="7">
    <source>
        <dbReference type="Proteomes" id="UP000621560"/>
    </source>
</evidence>
<dbReference type="RefSeq" id="WP_190921097.1">
    <property type="nucleotide sequence ID" value="NZ_JACXIZ010000049.1"/>
</dbReference>
<feature type="region of interest" description="Disordered" evidence="2">
    <location>
        <begin position="1"/>
        <end position="20"/>
    </location>
</feature>
<keyword evidence="3" id="KW-0812">Transmembrane</keyword>
<dbReference type="PANTHER" id="PTHR21666">
    <property type="entry name" value="PEPTIDASE-RELATED"/>
    <property type="match status" value="1"/>
</dbReference>
<dbReference type="InterPro" id="IPR011055">
    <property type="entry name" value="Dup_hybrid_motif"/>
</dbReference>
<dbReference type="SUPFAM" id="SSF51261">
    <property type="entry name" value="Duplicated hybrid motif"/>
    <property type="match status" value="1"/>
</dbReference>
<dbReference type="Gene3D" id="3.10.350.10">
    <property type="entry name" value="LysM domain"/>
    <property type="match status" value="1"/>
</dbReference>
<dbReference type="CDD" id="cd00118">
    <property type="entry name" value="LysM"/>
    <property type="match status" value="1"/>
</dbReference>
<dbReference type="Pfam" id="PF07501">
    <property type="entry name" value="G5"/>
    <property type="match status" value="1"/>
</dbReference>
<reference evidence="6" key="1">
    <citation type="submission" date="2020-09" db="EMBL/GenBank/DDBJ databases">
        <title>A novel bacterium of genus Paenibacillus, isolated from South China Sea.</title>
        <authorList>
            <person name="Huang H."/>
            <person name="Mo K."/>
            <person name="Hu Y."/>
        </authorList>
    </citation>
    <scope>NUCLEOTIDE SEQUENCE</scope>
    <source>
        <strain evidence="6">IB182496</strain>
    </source>
</reference>
<feature type="domain" description="G5" evidence="4">
    <location>
        <begin position="295"/>
        <end position="375"/>
    </location>
</feature>
<dbReference type="InterPro" id="IPR018392">
    <property type="entry name" value="LysM"/>
</dbReference>
<dbReference type="InterPro" id="IPR036779">
    <property type="entry name" value="LysM_dom_sf"/>
</dbReference>
<dbReference type="PANTHER" id="PTHR21666:SF289">
    <property type="entry name" value="L-ALA--D-GLU ENDOPEPTIDASE"/>
    <property type="match status" value="1"/>
</dbReference>
<dbReference type="Pfam" id="PF01551">
    <property type="entry name" value="Peptidase_M23"/>
    <property type="match status" value="1"/>
</dbReference>
<accession>A0A927BW81</accession>
<dbReference type="EMBL" id="JACXIZ010000049">
    <property type="protein sequence ID" value="MBD2847992.1"/>
    <property type="molecule type" value="Genomic_DNA"/>
</dbReference>
<proteinExistence type="predicted"/>
<name>A0A927BW81_9BACL</name>
<dbReference type="GO" id="GO:0004222">
    <property type="term" value="F:metalloendopeptidase activity"/>
    <property type="evidence" value="ECO:0007669"/>
    <property type="project" value="TreeGrafter"/>
</dbReference>
<dbReference type="PROSITE" id="PS51782">
    <property type="entry name" value="LYSM"/>
    <property type="match status" value="1"/>
</dbReference>
<evidence type="ECO:0000256" key="2">
    <source>
        <dbReference type="SAM" id="MobiDB-lite"/>
    </source>
</evidence>
<keyword evidence="7" id="KW-1185">Reference proteome</keyword>
<feature type="domain" description="LysM" evidence="5">
    <location>
        <begin position="244"/>
        <end position="288"/>
    </location>
</feature>
<keyword evidence="3" id="KW-0472">Membrane</keyword>
<evidence type="ECO:0000259" key="4">
    <source>
        <dbReference type="PROSITE" id="PS51109"/>
    </source>
</evidence>
<feature type="transmembrane region" description="Helical" evidence="3">
    <location>
        <begin position="30"/>
        <end position="48"/>
    </location>
</feature>
<keyword evidence="1" id="KW-0732">Signal</keyword>
<dbReference type="PROSITE" id="PS51109">
    <property type="entry name" value="G5"/>
    <property type="match status" value="1"/>
</dbReference>
<dbReference type="Gene3D" id="2.70.70.10">
    <property type="entry name" value="Glucose Permease (Domain IIA)"/>
    <property type="match status" value="1"/>
</dbReference>
<evidence type="ECO:0000256" key="1">
    <source>
        <dbReference type="ARBA" id="ARBA00022729"/>
    </source>
</evidence>
<evidence type="ECO:0000259" key="5">
    <source>
        <dbReference type="PROSITE" id="PS51782"/>
    </source>
</evidence>
<sequence>MTVFRNKGPADQPPIQTPAADEGKTVRVKWMAVAGLALIALAAAWFGVRAHIEANTVSFYHVYKDGEAIGTVDSKEDVEQLTARLEAEARQAHPNATMIVETGRITYEPDNAYKAEVNSAATLARLADTFAVTAAGAEVRVNGKLIGIAKDEAAAQRVLERVQEQYAGAGEGAAKTASEPEVKALAYDAATAAAAPAAPESSELVSIKIVEDVHTADIRVADPDRVSGEDELFERLIQGTTRPTQYTVQEGDCVGCIAQKFEVPMETIHANNPWIVDEIVRPGDVLDLTIEQPAVTVQTIERVTETITLEPPVEIRENPDMPTGTTEVIRPGKAGEKRVTYKQIKQNGKLLSEEPVEETLVREAVPKVVMKGTKVLGEGTGTFAWPVNNYRITSKYGPRWGRQHKGIDLVGNSSILASDNGVVEFAGRKNGYGNAVIIDHNNGYKTLYGHMSSLSVEQGEIVEKGDKLGVMGTTGNSTGIHLHFEIIKDGEVLNPLNYLK</sequence>